<dbReference type="RefSeq" id="WP_209655708.1">
    <property type="nucleotide sequence ID" value="NZ_JAGJCB010000013.1"/>
</dbReference>
<feature type="chain" id="PRO_5047329810" evidence="2">
    <location>
        <begin position="21"/>
        <end position="113"/>
    </location>
</feature>
<proteinExistence type="predicted"/>
<organism evidence="4 5">
    <name type="scientific">Mariniflexile gromovii</name>
    <dbReference type="NCBI Taxonomy" id="362523"/>
    <lineage>
        <taxon>Bacteria</taxon>
        <taxon>Pseudomonadati</taxon>
        <taxon>Bacteroidota</taxon>
        <taxon>Flavobacteriia</taxon>
        <taxon>Flavobacteriales</taxon>
        <taxon>Flavobacteriaceae</taxon>
        <taxon>Mariniflexile</taxon>
    </lineage>
</organism>
<reference evidence="4 5" key="1">
    <citation type="submission" date="2021-04" db="EMBL/GenBank/DDBJ databases">
        <title>Mariniflexile gromovii gen. nov., sp. nov., a gliding bacterium isolated from the sea urchin Strongylocentrotus intermedius.</title>
        <authorList>
            <person name="Ko S."/>
            <person name="Le V."/>
            <person name="Ahn C.-Y."/>
            <person name="Oh H.-M."/>
        </authorList>
    </citation>
    <scope>NUCLEOTIDE SEQUENCE [LARGE SCALE GENOMIC DNA]</scope>
    <source>
        <strain evidence="4 5">KCTC 12570</strain>
    </source>
</reference>
<gene>
    <name evidence="4" type="ORF">J8H85_13355</name>
</gene>
<keyword evidence="5" id="KW-1185">Reference proteome</keyword>
<name>A0ABS4BW61_9FLAO</name>
<dbReference type="NCBIfam" id="TIGR04183">
    <property type="entry name" value="Por_Secre_tail"/>
    <property type="match status" value="1"/>
</dbReference>
<sequence length="113" mass="12885">MKKHYFLTLFFVLAFFTAFSGFSQNNANGNSIQQNIEDLSIYPNPVSNGKTFIYITSKLNLTKRIEFYDVLGKQIYSTVLTGKELNISNLSKGVYVIKITENNTSETRKLVIK</sequence>
<evidence type="ECO:0000313" key="5">
    <source>
        <dbReference type="Proteomes" id="UP000670776"/>
    </source>
</evidence>
<feature type="domain" description="Secretion system C-terminal sorting" evidence="3">
    <location>
        <begin position="41"/>
        <end position="112"/>
    </location>
</feature>
<dbReference type="InterPro" id="IPR026444">
    <property type="entry name" value="Secre_tail"/>
</dbReference>
<accession>A0ABS4BW61</accession>
<evidence type="ECO:0000313" key="4">
    <source>
        <dbReference type="EMBL" id="MBP0904823.1"/>
    </source>
</evidence>
<dbReference type="Proteomes" id="UP000670776">
    <property type="component" value="Unassembled WGS sequence"/>
</dbReference>
<dbReference type="Pfam" id="PF18962">
    <property type="entry name" value="Por_Secre_tail"/>
    <property type="match status" value="1"/>
</dbReference>
<dbReference type="EMBL" id="JAGJCB010000013">
    <property type="protein sequence ID" value="MBP0904823.1"/>
    <property type="molecule type" value="Genomic_DNA"/>
</dbReference>
<protein>
    <submittedName>
        <fullName evidence="4">T9SS type A sorting domain-containing protein</fullName>
    </submittedName>
</protein>
<comment type="caution">
    <text evidence="4">The sequence shown here is derived from an EMBL/GenBank/DDBJ whole genome shotgun (WGS) entry which is preliminary data.</text>
</comment>
<feature type="signal peptide" evidence="2">
    <location>
        <begin position="1"/>
        <end position="20"/>
    </location>
</feature>
<evidence type="ECO:0000256" key="2">
    <source>
        <dbReference type="SAM" id="SignalP"/>
    </source>
</evidence>
<evidence type="ECO:0000256" key="1">
    <source>
        <dbReference type="ARBA" id="ARBA00022729"/>
    </source>
</evidence>
<keyword evidence="1 2" id="KW-0732">Signal</keyword>
<evidence type="ECO:0000259" key="3">
    <source>
        <dbReference type="Pfam" id="PF18962"/>
    </source>
</evidence>